<feature type="domain" description="BRX" evidence="5">
    <location>
        <begin position="293"/>
        <end position="349"/>
    </location>
</feature>
<evidence type="ECO:0000256" key="2">
    <source>
        <dbReference type="ARBA" id="ARBA00009057"/>
    </source>
</evidence>
<dbReference type="Proteomes" id="UP000594638">
    <property type="component" value="Unassembled WGS sequence"/>
</dbReference>
<dbReference type="PANTHER" id="PTHR46058:SF2">
    <property type="entry name" value="PROTEIN BREVIS RADIX-LIKE 3"/>
    <property type="match status" value="1"/>
</dbReference>
<organism evidence="6 7">
    <name type="scientific">Olea europaea subsp. europaea</name>
    <dbReference type="NCBI Taxonomy" id="158383"/>
    <lineage>
        <taxon>Eukaryota</taxon>
        <taxon>Viridiplantae</taxon>
        <taxon>Streptophyta</taxon>
        <taxon>Embryophyta</taxon>
        <taxon>Tracheophyta</taxon>
        <taxon>Spermatophyta</taxon>
        <taxon>Magnoliopsida</taxon>
        <taxon>eudicotyledons</taxon>
        <taxon>Gunneridae</taxon>
        <taxon>Pentapetalae</taxon>
        <taxon>asterids</taxon>
        <taxon>lamiids</taxon>
        <taxon>Lamiales</taxon>
        <taxon>Oleaceae</taxon>
        <taxon>Oleeae</taxon>
        <taxon>Olea</taxon>
    </lineage>
</organism>
<dbReference type="EMBL" id="CACTIH010005709">
    <property type="protein sequence ID" value="CAA3000748.1"/>
    <property type="molecule type" value="Genomic_DNA"/>
</dbReference>
<evidence type="ECO:0000313" key="7">
    <source>
        <dbReference type="Proteomes" id="UP000594638"/>
    </source>
</evidence>
<gene>
    <name evidence="6" type="ORF">OLEA9_A092226</name>
</gene>
<dbReference type="PANTHER" id="PTHR46058">
    <property type="entry name" value="PROTEIN BREVIS RADIX-LIKE 1"/>
    <property type="match status" value="1"/>
</dbReference>
<reference evidence="6 7" key="1">
    <citation type="submission" date="2019-12" db="EMBL/GenBank/DDBJ databases">
        <authorList>
            <person name="Alioto T."/>
            <person name="Alioto T."/>
            <person name="Gomez Garrido J."/>
        </authorList>
    </citation>
    <scope>NUCLEOTIDE SEQUENCE [LARGE SCALE GENOMIC DNA]</scope>
</reference>
<dbReference type="Pfam" id="PF08381">
    <property type="entry name" value="BRX"/>
    <property type="match status" value="3"/>
</dbReference>
<evidence type="ECO:0000259" key="5">
    <source>
        <dbReference type="PROSITE" id="PS51514"/>
    </source>
</evidence>
<dbReference type="Gramene" id="OE9A092226T2">
    <property type="protein sequence ID" value="OE9A092226C2"/>
    <property type="gene ID" value="OE9A092226"/>
</dbReference>
<protein>
    <recommendedName>
        <fullName evidence="5">BRX domain-containing protein</fullName>
    </recommendedName>
</protein>
<keyword evidence="7" id="KW-1185">Reference proteome</keyword>
<evidence type="ECO:0000256" key="3">
    <source>
        <dbReference type="ARBA" id="ARBA00023242"/>
    </source>
</evidence>
<feature type="domain" description="BRX" evidence="5">
    <location>
        <begin position="101"/>
        <end position="156"/>
    </location>
</feature>
<feature type="domain" description="BRX" evidence="5">
    <location>
        <begin position="196"/>
        <end position="251"/>
    </location>
</feature>
<comment type="subcellular location">
    <subcellularLocation>
        <location evidence="1">Nucleus</location>
    </subcellularLocation>
</comment>
<feature type="region of interest" description="Disordered" evidence="4">
    <location>
        <begin position="49"/>
        <end position="73"/>
    </location>
</feature>
<feature type="compositionally biased region" description="Basic and acidic residues" evidence="4">
    <location>
        <begin position="49"/>
        <end position="60"/>
    </location>
</feature>
<dbReference type="InterPro" id="IPR013591">
    <property type="entry name" value="Brevis_radix_dom"/>
</dbReference>
<comment type="caution">
    <text evidence="6">The sequence shown here is derived from an EMBL/GenBank/DDBJ whole genome shotgun (WGS) entry which is preliminary data.</text>
</comment>
<feature type="compositionally biased region" description="Polar residues" evidence="4">
    <location>
        <begin position="272"/>
        <end position="286"/>
    </location>
</feature>
<feature type="region of interest" description="Disordered" evidence="4">
    <location>
        <begin position="364"/>
        <end position="393"/>
    </location>
</feature>
<accession>A0A8S0T854</accession>
<dbReference type="GO" id="GO:0005634">
    <property type="term" value="C:nucleus"/>
    <property type="evidence" value="ECO:0007669"/>
    <property type="project" value="UniProtKB-SubCell"/>
</dbReference>
<dbReference type="InterPro" id="IPR044532">
    <property type="entry name" value="BRX-like"/>
</dbReference>
<evidence type="ECO:0000256" key="1">
    <source>
        <dbReference type="ARBA" id="ARBA00004123"/>
    </source>
</evidence>
<dbReference type="PROSITE" id="PS51514">
    <property type="entry name" value="BRX"/>
    <property type="match status" value="3"/>
</dbReference>
<keyword evidence="3" id="KW-0539">Nucleus</keyword>
<sequence length="393" mass="45360">MPAVYDNWERLLQAVLRRQQYLEMAHAHSRSTSAASSVSLDFDELSLDSPREEKNVENEGRSSQSDFGPSHLIDDSVKNIENNLRRTRNSLITSDASQNEYERIERYEPGVHITLLDFQDGLRYFRQVRFSRKRFSEYQAVTWWSENRKKVYKKYNIRGIYYATSRSGGVVPQGINGSKSRTSIRSNVGDANQTEYVWTDQCEPGVFITLVDFQDGSRHLKKVRFSRKRFSENQAATWWSENRENVYNKYSIPFPDSNKAASKTEGVVPQGINGSKSRTSVLSNEGDANQNEFERIEQYEQLGVYITIVDFQDGSRDLKRVRFSRRRFSEMQAETWWLENREKVYKKYDIRKICNAASRTEGVVPQGITGSTRNSVGSVEGDASSSTESRDIK</sequence>
<comment type="similarity">
    <text evidence="2">Belongs to the BRX family.</text>
</comment>
<dbReference type="AlphaFoldDB" id="A0A8S0T854"/>
<name>A0A8S0T854_OLEEU</name>
<feature type="compositionally biased region" description="Polar residues" evidence="4">
    <location>
        <begin position="368"/>
        <end position="387"/>
    </location>
</feature>
<proteinExistence type="inferred from homology"/>
<feature type="region of interest" description="Disordered" evidence="4">
    <location>
        <begin position="261"/>
        <end position="286"/>
    </location>
</feature>
<evidence type="ECO:0000313" key="6">
    <source>
        <dbReference type="EMBL" id="CAA3000748.1"/>
    </source>
</evidence>
<dbReference type="OrthoDB" id="914056at2759"/>
<evidence type="ECO:0000256" key="4">
    <source>
        <dbReference type="SAM" id="MobiDB-lite"/>
    </source>
</evidence>